<sequence>MSQPITSRKEGLLKPWRNFIASFPCHLGYDAKKKSIEKKFLVWVQPAAALSICLSQGLLQEVSPKAARPELAGAHIKLSGFCKEEDAMILLALSCCEVPVPSLMMEFGYIPAKHHFPAQLWQPEQGTCLYFLNPSETVTPEKDAQQIDEMH</sequence>
<evidence type="ECO:0000313" key="1">
    <source>
        <dbReference type="EMBL" id="OPJ76907.1"/>
    </source>
</evidence>
<evidence type="ECO:0000313" key="2">
    <source>
        <dbReference type="Proteomes" id="UP000190648"/>
    </source>
</evidence>
<gene>
    <name evidence="1" type="ORF">AV530_007356</name>
</gene>
<dbReference type="EMBL" id="LSYS01005497">
    <property type="protein sequence ID" value="OPJ76907.1"/>
    <property type="molecule type" value="Genomic_DNA"/>
</dbReference>
<organism evidence="1 2">
    <name type="scientific">Patagioenas fasciata monilis</name>
    <dbReference type="NCBI Taxonomy" id="372326"/>
    <lineage>
        <taxon>Eukaryota</taxon>
        <taxon>Metazoa</taxon>
        <taxon>Chordata</taxon>
        <taxon>Craniata</taxon>
        <taxon>Vertebrata</taxon>
        <taxon>Euteleostomi</taxon>
        <taxon>Archelosauria</taxon>
        <taxon>Archosauria</taxon>
        <taxon>Dinosauria</taxon>
        <taxon>Saurischia</taxon>
        <taxon>Theropoda</taxon>
        <taxon>Coelurosauria</taxon>
        <taxon>Aves</taxon>
        <taxon>Neognathae</taxon>
        <taxon>Neoaves</taxon>
        <taxon>Columbimorphae</taxon>
        <taxon>Columbiformes</taxon>
        <taxon>Columbidae</taxon>
        <taxon>Patagioenas</taxon>
    </lineage>
</organism>
<keyword evidence="2" id="KW-1185">Reference proteome</keyword>
<dbReference type="AlphaFoldDB" id="A0A1V4JZ29"/>
<proteinExistence type="predicted"/>
<reference evidence="1 2" key="1">
    <citation type="submission" date="2016-02" db="EMBL/GenBank/DDBJ databases">
        <title>Band-tailed pigeon sequencing and assembly.</title>
        <authorList>
            <person name="Soares A.E."/>
            <person name="Novak B.J."/>
            <person name="Rice E.S."/>
            <person name="O'Connell B."/>
            <person name="Chang D."/>
            <person name="Weber S."/>
            <person name="Shapiro B."/>
        </authorList>
    </citation>
    <scope>NUCLEOTIDE SEQUENCE [LARGE SCALE GENOMIC DNA]</scope>
    <source>
        <strain evidence="1">BTP2013</strain>
        <tissue evidence="1">Blood</tissue>
    </source>
</reference>
<accession>A0A1V4JZ29</accession>
<name>A0A1V4JZ29_PATFA</name>
<comment type="caution">
    <text evidence="1">The sequence shown here is derived from an EMBL/GenBank/DDBJ whole genome shotgun (WGS) entry which is preliminary data.</text>
</comment>
<dbReference type="Proteomes" id="UP000190648">
    <property type="component" value="Unassembled WGS sequence"/>
</dbReference>
<protein>
    <submittedName>
        <fullName evidence="1">Uncharacterized protein</fullName>
    </submittedName>
</protein>